<dbReference type="PIRSF" id="PIRSF036947">
    <property type="entry name" value="Spt6"/>
    <property type="match status" value="1"/>
</dbReference>
<dbReference type="FunFam" id="3.30.505.10:FF:000056">
    <property type="entry name" value="Transcription elongation factor Spt6"/>
    <property type="match status" value="1"/>
</dbReference>
<dbReference type="Pfam" id="PF14635">
    <property type="entry name" value="HHH_7"/>
    <property type="match status" value="1"/>
</dbReference>
<evidence type="ECO:0000313" key="12">
    <source>
        <dbReference type="EMBL" id="RMY70142.1"/>
    </source>
</evidence>
<dbReference type="Pfam" id="PF22706">
    <property type="entry name" value="Tex_central_region"/>
    <property type="match status" value="1"/>
</dbReference>
<name>A0A3M7E0L4_HORWE</name>
<dbReference type="FunFam" id="1.10.10.2740:FF:000002">
    <property type="entry name" value="Transcription elongation factor Spt6"/>
    <property type="match status" value="1"/>
</dbReference>
<feature type="domain" description="S1 motif" evidence="11">
    <location>
        <begin position="1114"/>
        <end position="1186"/>
    </location>
</feature>
<dbReference type="Proteomes" id="UP000281468">
    <property type="component" value="Unassembled WGS sequence"/>
</dbReference>
<sequence length="1453" mass="165932">MRGSDEEEEFDEETGEAVDRPRKKAENGDVGDSSEEEDDDDEEAERQVREGFIVDEEEDDDEDAKQRRREKRKRRREQKEEEDEALDEEDLDLIGIGGGEDREQGQSKFKRLKRGHREERKGSEARGVEDIFSDEEEGEGVAPAARGRGFGGFGQDEMDDFIEQDEFPDEEGGGLDEDLGIRAPTGRANFADIQKLQESGMDEATMEDFRGAFGDGDEFAWALEAEAEHNEENADPDKPLELKDVFEPSQLQEKMLTDEDNEIRMADVPERLQLARRSHKPLDDLSPEELDERHSEEAAWISSTMFPRTRMESKFREPFEAAVKSVLDMMNRENFEPPFIFQNRKDFLIHSEQVPASPDPEHPNAPPYKVNAEKLLGQDDLWNILEQDLKFRAFCERREAIRTSLASLKELMGNEFNDPIFEELLSNAVQIEDLQDIQDYLNFQYSAQLRDIAIAQAEDGGQQKRARGAKGLWDKIRAGSAYHLVRAFGITADALAVNIDNGPKTYTEDPDKRPDDLADTLIQEPEFRTSEDVLKAAKSMFIEELCSSPRFRRFMRKTYFERLVFDVKRTEKGVKVIDEEHPYYEFKYLRNWEARNFLLDRPELFLKMLKAESEGLVEVIVRIQGEKQFRADLHKAILSDNFSEVADAWNQLRKEIMDKSLARLHVFIARGVKDTIKNECENMLAANCRKAYTDRLDQAPYRPTGMILGTVPRVLALSNGAGNRGDAICWAYMEENGRVQENGKFTDLRLGNQEKFIPEGKDVAAFVELVERRKPDVLAVSGWSVETRKLYKELQDVIEAKKLMGAPYEDPEDDSERQDPLDVFIVNDECARLYHTSKRAESDHPGLPPLTRYAIALARYMQHPIREYAALGRDISSISFDPHQHLIPMDKLLKYLETSMVDMVNLVGVDINDAAHDSYTANLLPYVCGLGPRKAAQMLKVISQNGGEVINRADLAGDIERQIKPAASPVVWVNCASFIMITFADVEQEGPEADYLDNTRIHPEDYDLARKIAADALELDEEDVKAEVDEFGPSAVVRRLVKEDQQDKVNDLVLEQYAEQLEKQMSQRKRATLETIRAELISPYEELRHNFQDLGTEQIFTMLTGETGKSLVEGMVVPVSVRRTFPTYLDVRLDCGVEGGIGENEYPEEVVRRQLQPREVWSMGQTIQAKITFLDRRKLTAQLTLRENEMRNPYKRTYDHGLDEWDAELEARDKKEARKVIDASSGRAQRVIKHPLFRPFNSAQAVEFLGPQSRGDCVIRPSSKGPDHLAVTWKVHEGVFQHIDVLELDKENEFSVGRVLRVGGKWSYTDLDELIVLHVKAMAKKVEEMMGDERYQSGSRQQTGTLHNSTVSQAKDTPADISKTEQWLTTYTEANPKRSMYAFCLNAKYPGYFYLCFKAGQNAPLANWPVKVIPNAFELRGNKYPDMRALKNGFKLLFSNQGPGGQHNGVPRR</sequence>
<dbReference type="Gene3D" id="1.10.10.2740">
    <property type="entry name" value="Spt6, Death-like domain"/>
    <property type="match status" value="1"/>
</dbReference>
<dbReference type="InterPro" id="IPR003029">
    <property type="entry name" value="S1_domain"/>
</dbReference>
<feature type="compositionally biased region" description="Basic and acidic residues" evidence="10">
    <location>
        <begin position="17"/>
        <end position="27"/>
    </location>
</feature>
<dbReference type="SUPFAM" id="SSF53098">
    <property type="entry name" value="Ribonuclease H-like"/>
    <property type="match status" value="1"/>
</dbReference>
<comment type="function">
    <text evidence="9">Plays a role in maintenance of chromatin structure during RNA polymerase II transcription elongation thereby repressing transcription initiation from cryptic promoters. Mediates the reassembly of nucleosomes onto the promoters of at least a selected set of genes during repression; the nucleosome reassembly is essential for transcriptional repression.</text>
</comment>
<dbReference type="InterPro" id="IPR032706">
    <property type="entry name" value="Spt6_HHH"/>
</dbReference>
<dbReference type="GO" id="GO:0140673">
    <property type="term" value="P:transcription elongation-coupled chromatin remodeling"/>
    <property type="evidence" value="ECO:0007669"/>
    <property type="project" value="InterPro"/>
</dbReference>
<dbReference type="Gene3D" id="1.10.150.850">
    <property type="entry name" value="Spt6, helix-hairpin-helix domain"/>
    <property type="match status" value="1"/>
</dbReference>
<evidence type="ECO:0000256" key="4">
    <source>
        <dbReference type="ARBA" id="ARBA00022454"/>
    </source>
</evidence>
<feature type="compositionally biased region" description="Acidic residues" evidence="10">
    <location>
        <begin position="80"/>
        <end position="92"/>
    </location>
</feature>
<keyword evidence="7 9" id="KW-0539">Nucleus</keyword>
<dbReference type="InterPro" id="IPR028088">
    <property type="entry name" value="Spt6_HTH_DNA-bd_dom"/>
</dbReference>
<feature type="compositionally biased region" description="Polar residues" evidence="10">
    <location>
        <begin position="1336"/>
        <end position="1355"/>
    </location>
</feature>
<dbReference type="InterPro" id="IPR035420">
    <property type="entry name" value="Spt6_SH2"/>
</dbReference>
<dbReference type="SUPFAM" id="SSF158832">
    <property type="entry name" value="Tex N-terminal region-like"/>
    <property type="match status" value="1"/>
</dbReference>
<dbReference type="InterPro" id="IPR023319">
    <property type="entry name" value="Tex-like_HTH_dom_sf"/>
</dbReference>
<evidence type="ECO:0000256" key="5">
    <source>
        <dbReference type="ARBA" id="ARBA00022999"/>
    </source>
</evidence>
<dbReference type="GO" id="GO:0008023">
    <property type="term" value="C:transcription elongation factor complex"/>
    <property type="evidence" value="ECO:0007669"/>
    <property type="project" value="TreeGrafter"/>
</dbReference>
<feature type="region of interest" description="Disordered" evidence="10">
    <location>
        <begin position="1335"/>
        <end position="1358"/>
    </location>
</feature>
<dbReference type="InterPro" id="IPR055179">
    <property type="entry name" value="Tex-like_central_region"/>
</dbReference>
<comment type="similarity">
    <text evidence="3 9">Belongs to the SPT6 family.</text>
</comment>
<dbReference type="InterPro" id="IPR036860">
    <property type="entry name" value="SH2_dom_sf"/>
</dbReference>
<dbReference type="GO" id="GO:0042393">
    <property type="term" value="F:histone binding"/>
    <property type="evidence" value="ECO:0007669"/>
    <property type="project" value="TreeGrafter"/>
</dbReference>
<evidence type="ECO:0000256" key="9">
    <source>
        <dbReference type="PIRNR" id="PIRNR036947"/>
    </source>
</evidence>
<dbReference type="InterPro" id="IPR010994">
    <property type="entry name" value="RuvA_2-like"/>
</dbReference>
<dbReference type="SUPFAM" id="SSF47781">
    <property type="entry name" value="RuvA domain 2-like"/>
    <property type="match status" value="2"/>
</dbReference>
<dbReference type="FunFam" id="3.30.420.140:FF:000007">
    <property type="entry name" value="Transcription elongation factor SPT6"/>
    <property type="match status" value="1"/>
</dbReference>
<dbReference type="InterPro" id="IPR035018">
    <property type="entry name" value="Spt6_SH2_C"/>
</dbReference>
<dbReference type="Gene3D" id="3.30.505.10">
    <property type="entry name" value="SH2 domain"/>
    <property type="match status" value="2"/>
</dbReference>
<evidence type="ECO:0000313" key="13">
    <source>
        <dbReference type="Proteomes" id="UP000281468"/>
    </source>
</evidence>
<evidence type="ECO:0000256" key="3">
    <source>
        <dbReference type="ARBA" id="ARBA00009253"/>
    </source>
</evidence>
<dbReference type="GO" id="GO:0031491">
    <property type="term" value="F:nucleosome binding"/>
    <property type="evidence" value="ECO:0007669"/>
    <property type="project" value="TreeGrafter"/>
</dbReference>
<dbReference type="PANTHER" id="PTHR10145">
    <property type="entry name" value="TRANSCRIPTION ELONGATION FACTOR SPT6"/>
    <property type="match status" value="1"/>
</dbReference>
<accession>A0A3M7E0L4</accession>
<dbReference type="GO" id="GO:0005694">
    <property type="term" value="C:chromosome"/>
    <property type="evidence" value="ECO:0007669"/>
    <property type="project" value="UniProtKB-SubCell"/>
</dbReference>
<feature type="region of interest" description="Disordered" evidence="10">
    <location>
        <begin position="1"/>
        <end position="186"/>
    </location>
</feature>
<dbReference type="InterPro" id="IPR037027">
    <property type="entry name" value="YqgF/RNaseH-like_dom_sf"/>
</dbReference>
<dbReference type="InterPro" id="IPR017072">
    <property type="entry name" value="TF_Spt6"/>
</dbReference>
<dbReference type="InterPro" id="IPR012340">
    <property type="entry name" value="NA-bd_OB-fold"/>
</dbReference>
<comment type="caution">
    <text evidence="12">The sequence shown here is derived from an EMBL/GenBank/DDBJ whole genome shotgun (WGS) entry which is preliminary data.</text>
</comment>
<dbReference type="PROSITE" id="PS50126">
    <property type="entry name" value="S1"/>
    <property type="match status" value="1"/>
</dbReference>
<dbReference type="InterPro" id="IPR035019">
    <property type="entry name" value="Spt6_SH2_N"/>
</dbReference>
<dbReference type="InterPro" id="IPR028231">
    <property type="entry name" value="Spt6_YqgF"/>
</dbReference>
<dbReference type="CDD" id="cd09918">
    <property type="entry name" value="SH2_Nterm_SPT6_like"/>
    <property type="match status" value="1"/>
</dbReference>
<evidence type="ECO:0000256" key="10">
    <source>
        <dbReference type="SAM" id="MobiDB-lite"/>
    </source>
</evidence>
<evidence type="ECO:0000259" key="11">
    <source>
        <dbReference type="PROSITE" id="PS50126"/>
    </source>
</evidence>
<comment type="function">
    <text evidence="8">Histone H3-H4 chaperone that plays a role in maintenance of chromatin structure during RNA polymerase II transcription elongation thereby repressing transcription initiation from cryptic promoters. Mediates the reassembly of nucleosomes onto the promoters of at least a selected set of genes during repression; the nucleosome reassembly is essential for transcriptional repression. Essential for viability.</text>
</comment>
<dbReference type="EMBL" id="QWIQ01001101">
    <property type="protein sequence ID" value="RMY70142.1"/>
    <property type="molecule type" value="Genomic_DNA"/>
</dbReference>
<dbReference type="InterPro" id="IPR042066">
    <property type="entry name" value="Spt6_death-like"/>
</dbReference>
<evidence type="ECO:0000256" key="8">
    <source>
        <dbReference type="ARBA" id="ARBA00093389"/>
    </source>
</evidence>
<keyword evidence="5" id="KW-0727">SH2 domain</keyword>
<feature type="compositionally biased region" description="Acidic residues" evidence="10">
    <location>
        <begin position="32"/>
        <end position="44"/>
    </location>
</feature>
<keyword evidence="6 9" id="KW-0804">Transcription</keyword>
<dbReference type="InterPro" id="IPR023323">
    <property type="entry name" value="Tex-like_dom_sf"/>
</dbReference>
<feature type="compositionally biased region" description="Acidic residues" evidence="10">
    <location>
        <begin position="53"/>
        <end position="63"/>
    </location>
</feature>
<feature type="compositionally biased region" description="Acidic residues" evidence="10">
    <location>
        <begin position="1"/>
        <end position="16"/>
    </location>
</feature>
<evidence type="ECO:0000256" key="7">
    <source>
        <dbReference type="ARBA" id="ARBA00023242"/>
    </source>
</evidence>
<dbReference type="Gene3D" id="3.30.420.140">
    <property type="entry name" value="YqgF/RNase H-like domain"/>
    <property type="match status" value="1"/>
</dbReference>
<protein>
    <recommendedName>
        <fullName evidence="9">Transcription elongation factor Spt6</fullName>
    </recommendedName>
</protein>
<dbReference type="PANTHER" id="PTHR10145:SF6">
    <property type="entry name" value="TRANSCRIPTION ELONGATION FACTOR SPT6"/>
    <property type="match status" value="1"/>
</dbReference>
<dbReference type="SUPFAM" id="SSF55550">
    <property type="entry name" value="SH2 domain"/>
    <property type="match status" value="1"/>
</dbReference>
<dbReference type="Gene3D" id="1.10.3500.10">
    <property type="entry name" value="Tex N-terminal region-like"/>
    <property type="match status" value="1"/>
</dbReference>
<keyword evidence="4" id="KW-0158">Chromosome</keyword>
<feature type="compositionally biased region" description="Acidic residues" evidence="10">
    <location>
        <begin position="156"/>
        <end position="178"/>
    </location>
</feature>
<dbReference type="SUPFAM" id="SSF50249">
    <property type="entry name" value="Nucleic acid-binding proteins"/>
    <property type="match status" value="1"/>
</dbReference>
<proteinExistence type="inferred from homology"/>
<dbReference type="GO" id="GO:0003677">
    <property type="term" value="F:DNA binding"/>
    <property type="evidence" value="ECO:0007669"/>
    <property type="project" value="InterPro"/>
</dbReference>
<dbReference type="Pfam" id="PF14632">
    <property type="entry name" value="SPT6_acidic"/>
    <property type="match status" value="1"/>
</dbReference>
<dbReference type="GO" id="GO:0034728">
    <property type="term" value="P:nucleosome organization"/>
    <property type="evidence" value="ECO:0007669"/>
    <property type="project" value="TreeGrafter"/>
</dbReference>
<dbReference type="Pfam" id="PF14641">
    <property type="entry name" value="HTH_44"/>
    <property type="match status" value="1"/>
</dbReference>
<evidence type="ECO:0000256" key="2">
    <source>
        <dbReference type="ARBA" id="ARBA00004286"/>
    </source>
</evidence>
<organism evidence="12 13">
    <name type="scientific">Hortaea werneckii</name>
    <name type="common">Black yeast</name>
    <name type="synonym">Cladosporium werneckii</name>
    <dbReference type="NCBI Taxonomy" id="91943"/>
    <lineage>
        <taxon>Eukaryota</taxon>
        <taxon>Fungi</taxon>
        <taxon>Dikarya</taxon>
        <taxon>Ascomycota</taxon>
        <taxon>Pezizomycotina</taxon>
        <taxon>Dothideomycetes</taxon>
        <taxon>Dothideomycetidae</taxon>
        <taxon>Mycosphaerellales</taxon>
        <taxon>Teratosphaeriaceae</taxon>
        <taxon>Hortaea</taxon>
    </lineage>
</organism>
<dbReference type="InterPro" id="IPR028083">
    <property type="entry name" value="Spt6_acidic_N_dom"/>
</dbReference>
<dbReference type="InterPro" id="IPR049540">
    <property type="entry name" value="Spt6-like_S1"/>
</dbReference>
<dbReference type="Gene3D" id="1.10.10.650">
    <property type="entry name" value="RuvA domain 2-like"/>
    <property type="match status" value="1"/>
</dbReference>
<dbReference type="Pfam" id="PF21710">
    <property type="entry name" value="Spt6_S1"/>
    <property type="match status" value="1"/>
</dbReference>
<evidence type="ECO:0000256" key="1">
    <source>
        <dbReference type="ARBA" id="ARBA00004123"/>
    </source>
</evidence>
<feature type="compositionally biased region" description="Basic and acidic residues" evidence="10">
    <location>
        <begin position="116"/>
        <end position="129"/>
    </location>
</feature>
<dbReference type="Pfam" id="PF14633">
    <property type="entry name" value="SH2_2"/>
    <property type="match status" value="1"/>
</dbReference>
<reference evidence="12 13" key="1">
    <citation type="journal article" date="2018" name="BMC Genomics">
        <title>Genomic evidence for intraspecific hybridization in a clonal and extremely halotolerant yeast.</title>
        <authorList>
            <person name="Gostincar C."/>
            <person name="Stajich J.E."/>
            <person name="Zupancic J."/>
            <person name="Zalar P."/>
            <person name="Gunde-Cimerman N."/>
        </authorList>
    </citation>
    <scope>NUCLEOTIDE SEQUENCE [LARGE SCALE GENOMIC DNA]</scope>
    <source>
        <strain evidence="12 13">EXF-171</strain>
    </source>
</reference>
<dbReference type="CDD" id="cd09928">
    <property type="entry name" value="SH2_Cterm_SPT6_like"/>
    <property type="match status" value="1"/>
</dbReference>
<comment type="subcellular location">
    <subcellularLocation>
        <location evidence="2">Chromosome</location>
    </subcellularLocation>
    <subcellularLocation>
        <location evidence="1 9">Nucleus</location>
    </subcellularLocation>
</comment>
<feature type="compositionally biased region" description="Basic residues" evidence="10">
    <location>
        <begin position="66"/>
        <end position="76"/>
    </location>
</feature>
<dbReference type="Pfam" id="PF14639">
    <property type="entry name" value="YqgF"/>
    <property type="match status" value="1"/>
</dbReference>
<dbReference type="InterPro" id="IPR012337">
    <property type="entry name" value="RNaseH-like_sf"/>
</dbReference>
<evidence type="ECO:0000256" key="6">
    <source>
        <dbReference type="ARBA" id="ARBA00023163"/>
    </source>
</evidence>
<gene>
    <name evidence="12" type="ORF">D0862_14779</name>
</gene>